<feature type="domain" description="Protein kinase" evidence="13">
    <location>
        <begin position="653"/>
        <end position="920"/>
    </location>
</feature>
<proteinExistence type="predicted"/>
<organism evidence="14 15">
    <name type="scientific">Rhodamnia argentea</name>
    <dbReference type="NCBI Taxonomy" id="178133"/>
    <lineage>
        <taxon>Eukaryota</taxon>
        <taxon>Viridiplantae</taxon>
        <taxon>Streptophyta</taxon>
        <taxon>Embryophyta</taxon>
        <taxon>Tracheophyta</taxon>
        <taxon>Spermatophyta</taxon>
        <taxon>Magnoliopsida</taxon>
        <taxon>eudicotyledons</taxon>
        <taxon>Gunneridae</taxon>
        <taxon>Pentapetalae</taxon>
        <taxon>rosids</taxon>
        <taxon>malvids</taxon>
        <taxon>Myrtales</taxon>
        <taxon>Myrtaceae</taxon>
        <taxon>Myrtoideae</taxon>
        <taxon>Myrteae</taxon>
        <taxon>Australasian group</taxon>
        <taxon>Rhodamnia</taxon>
    </lineage>
</organism>
<dbReference type="SMART" id="SM00220">
    <property type="entry name" value="S_TKc"/>
    <property type="match status" value="1"/>
</dbReference>
<dbReference type="InterPro" id="IPR032675">
    <property type="entry name" value="LRR_dom_sf"/>
</dbReference>
<dbReference type="GO" id="GO:0005886">
    <property type="term" value="C:plasma membrane"/>
    <property type="evidence" value="ECO:0007669"/>
    <property type="project" value="UniProtKB-SubCell"/>
</dbReference>
<keyword evidence="2" id="KW-0723">Serine/threonine-protein kinase</keyword>
<keyword evidence="5" id="KW-0812">Transmembrane</keyword>
<dbReference type="SUPFAM" id="SSF52058">
    <property type="entry name" value="L domain-like"/>
    <property type="match status" value="2"/>
</dbReference>
<dbReference type="InterPro" id="IPR008271">
    <property type="entry name" value="Ser/Thr_kinase_AS"/>
</dbReference>
<keyword evidence="14" id="KW-1185">Reference proteome</keyword>
<dbReference type="InterPro" id="IPR051809">
    <property type="entry name" value="Plant_receptor-like_S/T_kinase"/>
</dbReference>
<keyword evidence="4" id="KW-0808">Transferase</keyword>
<evidence type="ECO:0000256" key="10">
    <source>
        <dbReference type="ARBA" id="ARBA00022989"/>
    </source>
</evidence>
<dbReference type="SUPFAM" id="SSF56112">
    <property type="entry name" value="Protein kinase-like (PK-like)"/>
    <property type="match status" value="1"/>
</dbReference>
<sequence length="1191" mass="129705">MLSSWNDSVGLCQWRGITCGRRHQRVTALDLHSQKLSGSISPHIGNLSFLRELWLGNNNFDHEIPPQINRLHHLRILWLKDNSLVGEIPENISACSDLVSLVLGYNQLTGKIPAQVGSLLNLRRFSLSINNLTGSVPSSIGNLSSLELLALARNNLDGSIPPVLGHLLKLRKFSVGENKLSDRIPTGLLNLSSLTIFDVGTNQIRGSLPADIGFTLPNLQFFSIAGNLFEGQVPPSISNCTKLEALQLSTNKLSGKMPSLENLHELQLFTNFENQLGYGKPQDLNFLCSLTNATKLEELLISFNYFGGELPKCICNLSITLTIFSTTENLVFGEIPRQIENLVNLEVPSIGRNEFSGVVPSNLGNLRNLTVLQLNDNHLGGTLPPSLGDLTKLNELSLAGNNFQDQIPSELSNRQFLNLLNLSSNNLGGTIPPNIMGISSPAILLDLSRNRLTGVLPMEVGNLRFLTTLDISENILGGEIPNSLGDCVALLSLRIGGNSFHGSIPQSMRALRGIEELDLSHNNFSGEIPQFLEAFHSLKVLNLSYNNFEGTLPRGGVFDNATGVSIIGNAKLCGGLPKFQLPKCVSSSSKSREVHVLKLSAVVICGLLGSALVLAILYLCWGKRRVQEPVSSSVAVLCSNVSYGALLKATDGFSSTNLVGVGSFGSVYKGVLEDSGTTVAVKVLHLVGRGALKSFIVECEVLKNIGHRNLLKIPTVCSGIDYQGNDFKAIVYDFMDNGSLEQWLHQKATPSLGNEPPKKVNFIRRINIAIDVASALDYLHNQCHIPIIHCDLKPSNVLLNAQMVAHVGDFGLAKFILGWSLDTVANQMSSVGLRGTIGYAPPEYAMGCEVSREGDVYDYGILLLEMFTGLSPTEDKFRDNFTLHSFVAAALPGQALEITDHILLLERESRFNPNNRHHWLSESDTIFQECLVMVYDIGVTCSNEVPGRRMSINGVATQLQKIRQKLQDNVNVTLSGAPCDIPRELSEEQRKELAPDVGAVATMKSVFEENQNKFVDHVMNHLTYVLKPLITDMVTKFVYKPSSSNQSPFSQGASLLTDGVPINPMVPSGGRGSTQAVPPTDVRILQRDDTTNCQNQNGIEVGSFNNPINVSGFPQVVDGIAMGLNRIPNTVENPRINVLPNTGDNVRPVGNARYPLLGVVNPLNPMNVDFGLSRNSGQFVPRPLFPVDNLV</sequence>
<dbReference type="InterPro" id="IPR001611">
    <property type="entry name" value="Leu-rich_rpt"/>
</dbReference>
<evidence type="ECO:0000313" key="15">
    <source>
        <dbReference type="RefSeq" id="XP_030540081.2"/>
    </source>
</evidence>
<dbReference type="KEGG" id="rarg:115747891"/>
<evidence type="ECO:0000256" key="2">
    <source>
        <dbReference type="ARBA" id="ARBA00022527"/>
    </source>
</evidence>
<keyword evidence="10" id="KW-1133">Transmembrane helix</keyword>
<dbReference type="Gene3D" id="3.80.10.10">
    <property type="entry name" value="Ribonuclease Inhibitor"/>
    <property type="match status" value="2"/>
</dbReference>
<dbReference type="InterPro" id="IPR011009">
    <property type="entry name" value="Kinase-like_dom_sf"/>
</dbReference>
<dbReference type="InterPro" id="IPR017441">
    <property type="entry name" value="Protein_kinase_ATP_BS"/>
</dbReference>
<keyword evidence="6" id="KW-0677">Repeat</keyword>
<dbReference type="PANTHER" id="PTHR27008">
    <property type="entry name" value="OS04G0122200 PROTEIN"/>
    <property type="match status" value="1"/>
</dbReference>
<reference evidence="14" key="1">
    <citation type="submission" date="2025-05" db="UniProtKB">
        <authorList>
            <consortium name="RefSeq"/>
        </authorList>
    </citation>
    <scope>NUCLEOTIDE SEQUENCE [LARGE SCALE GENOMIC DNA]</scope>
</reference>
<keyword evidence="7 12" id="KW-0547">Nucleotide-binding</keyword>
<evidence type="ECO:0000256" key="5">
    <source>
        <dbReference type="ARBA" id="ARBA00022692"/>
    </source>
</evidence>
<dbReference type="GeneID" id="115747891"/>
<keyword evidence="11" id="KW-0472">Membrane</keyword>
<dbReference type="PROSITE" id="PS00107">
    <property type="entry name" value="PROTEIN_KINASE_ATP"/>
    <property type="match status" value="1"/>
</dbReference>
<gene>
    <name evidence="15" type="primary">LOC115747891</name>
</gene>
<evidence type="ECO:0000256" key="9">
    <source>
        <dbReference type="ARBA" id="ARBA00022840"/>
    </source>
</evidence>
<dbReference type="InterPro" id="IPR001245">
    <property type="entry name" value="Ser-Thr/Tyr_kinase_cat_dom"/>
</dbReference>
<dbReference type="RefSeq" id="XP_030540081.2">
    <property type="nucleotide sequence ID" value="XM_030684221.2"/>
</dbReference>
<dbReference type="PANTHER" id="PTHR27008:SF610">
    <property type="entry name" value="SERINE-THREONINE_TYROSINE-PROTEIN KINASE CATALYTIC DOMAIN-CONTAINING PROTEIN"/>
    <property type="match status" value="1"/>
</dbReference>
<dbReference type="GO" id="GO:0004674">
    <property type="term" value="F:protein serine/threonine kinase activity"/>
    <property type="evidence" value="ECO:0007669"/>
    <property type="project" value="UniProtKB-KW"/>
</dbReference>
<evidence type="ECO:0000256" key="8">
    <source>
        <dbReference type="ARBA" id="ARBA00022777"/>
    </source>
</evidence>
<dbReference type="AlphaFoldDB" id="A0A8B8PZ55"/>
<dbReference type="InterPro" id="IPR000719">
    <property type="entry name" value="Prot_kinase_dom"/>
</dbReference>
<evidence type="ECO:0000256" key="1">
    <source>
        <dbReference type="ARBA" id="ARBA00004370"/>
    </source>
</evidence>
<evidence type="ECO:0000256" key="11">
    <source>
        <dbReference type="ARBA" id="ARBA00023136"/>
    </source>
</evidence>
<dbReference type="Pfam" id="PF00560">
    <property type="entry name" value="LRR_1"/>
    <property type="match status" value="10"/>
</dbReference>
<evidence type="ECO:0000256" key="7">
    <source>
        <dbReference type="ARBA" id="ARBA00022741"/>
    </source>
</evidence>
<dbReference type="PROSITE" id="PS00108">
    <property type="entry name" value="PROTEIN_KINASE_ST"/>
    <property type="match status" value="1"/>
</dbReference>
<accession>A0A8B8PZ55</accession>
<keyword evidence="8" id="KW-0418">Kinase</keyword>
<evidence type="ECO:0000256" key="6">
    <source>
        <dbReference type="ARBA" id="ARBA00022737"/>
    </source>
</evidence>
<name>A0A8B8PZ55_9MYRT</name>
<dbReference type="Proteomes" id="UP000827889">
    <property type="component" value="Chromosome 2"/>
</dbReference>
<dbReference type="InterPro" id="IPR003591">
    <property type="entry name" value="Leu-rich_rpt_typical-subtyp"/>
</dbReference>
<protein>
    <submittedName>
        <fullName evidence="15">Probable LRR receptor-like serine/threonine-protein kinase At3g47570</fullName>
    </submittedName>
</protein>
<keyword evidence="3" id="KW-0433">Leucine-rich repeat</keyword>
<comment type="subcellular location">
    <subcellularLocation>
        <location evidence="1">Membrane</location>
    </subcellularLocation>
</comment>
<evidence type="ECO:0000256" key="12">
    <source>
        <dbReference type="PROSITE-ProRule" id="PRU10141"/>
    </source>
</evidence>
<dbReference type="PROSITE" id="PS50011">
    <property type="entry name" value="PROTEIN_KINASE_DOM"/>
    <property type="match status" value="1"/>
</dbReference>
<dbReference type="SMART" id="SM00365">
    <property type="entry name" value="LRR_SD22"/>
    <property type="match status" value="5"/>
</dbReference>
<dbReference type="Gene3D" id="3.30.200.20">
    <property type="entry name" value="Phosphorylase Kinase, domain 1"/>
    <property type="match status" value="1"/>
</dbReference>
<evidence type="ECO:0000256" key="4">
    <source>
        <dbReference type="ARBA" id="ARBA00022679"/>
    </source>
</evidence>
<dbReference type="GO" id="GO:0005524">
    <property type="term" value="F:ATP binding"/>
    <property type="evidence" value="ECO:0007669"/>
    <property type="project" value="UniProtKB-UniRule"/>
</dbReference>
<evidence type="ECO:0000256" key="3">
    <source>
        <dbReference type="ARBA" id="ARBA00022614"/>
    </source>
</evidence>
<keyword evidence="9 12" id="KW-0067">ATP-binding</keyword>
<evidence type="ECO:0000313" key="14">
    <source>
        <dbReference type="Proteomes" id="UP000827889"/>
    </source>
</evidence>
<evidence type="ECO:0000259" key="13">
    <source>
        <dbReference type="PROSITE" id="PS50011"/>
    </source>
</evidence>
<dbReference type="Gene3D" id="1.10.510.10">
    <property type="entry name" value="Transferase(Phosphotransferase) domain 1"/>
    <property type="match status" value="1"/>
</dbReference>
<feature type="binding site" evidence="12">
    <location>
        <position position="682"/>
    </location>
    <ligand>
        <name>ATP</name>
        <dbReference type="ChEBI" id="CHEBI:30616"/>
    </ligand>
</feature>
<dbReference type="SMART" id="SM00369">
    <property type="entry name" value="LRR_TYP"/>
    <property type="match status" value="10"/>
</dbReference>
<dbReference type="Pfam" id="PF07714">
    <property type="entry name" value="PK_Tyr_Ser-Thr"/>
    <property type="match status" value="1"/>
</dbReference>
<reference evidence="15" key="2">
    <citation type="submission" date="2025-08" db="UniProtKB">
        <authorList>
            <consortium name="RefSeq"/>
        </authorList>
    </citation>
    <scope>IDENTIFICATION</scope>
    <source>
        <tissue evidence="15">Leaf</tissue>
    </source>
</reference>